<organism evidence="1 2">
    <name type="scientific">Giesbergeria anulus</name>
    <dbReference type="NCBI Taxonomy" id="180197"/>
    <lineage>
        <taxon>Bacteria</taxon>
        <taxon>Pseudomonadati</taxon>
        <taxon>Pseudomonadota</taxon>
        <taxon>Betaproteobacteria</taxon>
        <taxon>Burkholderiales</taxon>
        <taxon>Comamonadaceae</taxon>
        <taxon>Giesbergeria</taxon>
    </lineage>
</organism>
<reference evidence="1 2" key="1">
    <citation type="submission" date="2016-10" db="EMBL/GenBank/DDBJ databases">
        <authorList>
            <person name="de Groot N.N."/>
        </authorList>
    </citation>
    <scope>NUCLEOTIDE SEQUENCE [LARGE SCALE GENOMIC DNA]</scope>
    <source>
        <strain evidence="1 2">ATCC 35958</strain>
    </source>
</reference>
<evidence type="ECO:0000313" key="2">
    <source>
        <dbReference type="Proteomes" id="UP000199766"/>
    </source>
</evidence>
<protein>
    <submittedName>
        <fullName evidence="1">Uncharacterized protein</fullName>
    </submittedName>
</protein>
<name>A0A1H9NRI4_9BURK</name>
<keyword evidence="2" id="KW-1185">Reference proteome</keyword>
<evidence type="ECO:0000313" key="1">
    <source>
        <dbReference type="EMBL" id="SER38239.1"/>
    </source>
</evidence>
<sequence>MLPQELPDKPKVMNWKTWTEELCCTSQQAVADLLRGAARIHLYERLPPHGIPVGRAAS</sequence>
<gene>
    <name evidence="1" type="ORF">SAMN02982919_02307</name>
</gene>
<proteinExistence type="predicted"/>
<accession>A0A1H9NRI4</accession>
<dbReference type="Proteomes" id="UP000199766">
    <property type="component" value="Unassembled WGS sequence"/>
</dbReference>
<dbReference type="AlphaFoldDB" id="A0A1H9NRI4"/>
<dbReference type="STRING" id="180197.SAMN02982919_02307"/>
<dbReference type="EMBL" id="FOGD01000007">
    <property type="protein sequence ID" value="SER38239.1"/>
    <property type="molecule type" value="Genomic_DNA"/>
</dbReference>